<dbReference type="OrthoDB" id="7626281at2"/>
<feature type="transmembrane region" description="Helical" evidence="13">
    <location>
        <begin position="178"/>
        <end position="199"/>
    </location>
</feature>
<keyword evidence="10 13" id="KW-0472">Membrane</keyword>
<evidence type="ECO:0000256" key="12">
    <source>
        <dbReference type="ARBA" id="ARBA00034430"/>
    </source>
</evidence>
<keyword evidence="7" id="KW-0630">Potassium</keyword>
<keyword evidence="11" id="KW-0407">Ion channel</keyword>
<evidence type="ECO:0000256" key="9">
    <source>
        <dbReference type="ARBA" id="ARBA00023065"/>
    </source>
</evidence>
<dbReference type="Proteomes" id="UP000320216">
    <property type="component" value="Chromosome"/>
</dbReference>
<evidence type="ECO:0000256" key="7">
    <source>
        <dbReference type="ARBA" id="ARBA00022958"/>
    </source>
</evidence>
<evidence type="ECO:0000256" key="6">
    <source>
        <dbReference type="ARBA" id="ARBA00022826"/>
    </source>
</evidence>
<dbReference type="AlphaFoldDB" id="A0A5B8M5N6"/>
<keyword evidence="8 13" id="KW-1133">Transmembrane helix</keyword>
<keyword evidence="6" id="KW-0631">Potassium channel</keyword>
<keyword evidence="5 13" id="KW-0812">Transmembrane</keyword>
<reference evidence="14 15" key="1">
    <citation type="submission" date="2019-07" db="EMBL/GenBank/DDBJ databases">
        <title>Full genome sequence of Humibacter sp. WJ7-1.</title>
        <authorList>
            <person name="Im W.-T."/>
        </authorList>
    </citation>
    <scope>NUCLEOTIDE SEQUENCE [LARGE SCALE GENOMIC DNA]</scope>
    <source>
        <strain evidence="14 15">WJ7-1</strain>
    </source>
</reference>
<evidence type="ECO:0000256" key="2">
    <source>
        <dbReference type="ARBA" id="ARBA00006920"/>
    </source>
</evidence>
<name>A0A5B8M5N6_9MICO</name>
<dbReference type="GO" id="GO:0016020">
    <property type="term" value="C:membrane"/>
    <property type="evidence" value="ECO:0007669"/>
    <property type="project" value="UniProtKB-SubCell"/>
</dbReference>
<evidence type="ECO:0000256" key="4">
    <source>
        <dbReference type="ARBA" id="ARBA00022538"/>
    </source>
</evidence>
<dbReference type="PANTHER" id="PTHR31462">
    <property type="entry name" value="ENDOSOMAL/LYSOSOMAL POTASSIUM CHANNEL TMEM175"/>
    <property type="match status" value="1"/>
</dbReference>
<comment type="subcellular location">
    <subcellularLocation>
        <location evidence="1">Membrane</location>
        <topology evidence="1">Multi-pass membrane protein</topology>
    </subcellularLocation>
</comment>
<sequence length="231" mass="25303">MSVEGSGSHGETNGEEGMELSDDEVFYSSDRAKAFIDAVVAIAMTLLILPLLETITSTVEAHGEHKLNGAQWFHDNYPMIVNFLISFAVIAIFWINHHRMFAGVRRVTSVLLWINVAWLLTIVWLPVATAMTGVGSSGDPIIVVSYIGTMVLTSLAAFGQELFLRAHPRLHDIPPDRLARGLGASLSMCVLFGASLAIALLVPEIGYYALLLLFATSSLRGVFGRMFRPRR</sequence>
<proteinExistence type="inferred from homology"/>
<dbReference type="GO" id="GO:0005267">
    <property type="term" value="F:potassium channel activity"/>
    <property type="evidence" value="ECO:0007669"/>
    <property type="project" value="UniProtKB-KW"/>
</dbReference>
<comment type="similarity">
    <text evidence="2">Belongs to the TMEM175 family.</text>
</comment>
<evidence type="ECO:0000256" key="10">
    <source>
        <dbReference type="ARBA" id="ARBA00023136"/>
    </source>
</evidence>
<evidence type="ECO:0000256" key="5">
    <source>
        <dbReference type="ARBA" id="ARBA00022692"/>
    </source>
</evidence>
<evidence type="ECO:0000256" key="3">
    <source>
        <dbReference type="ARBA" id="ARBA00022448"/>
    </source>
</evidence>
<dbReference type="EMBL" id="CP042305">
    <property type="protein sequence ID" value="QDZ15399.1"/>
    <property type="molecule type" value="Genomic_DNA"/>
</dbReference>
<keyword evidence="15" id="KW-1185">Reference proteome</keyword>
<feature type="transmembrane region" description="Helical" evidence="13">
    <location>
        <begin position="107"/>
        <end position="128"/>
    </location>
</feature>
<dbReference type="InterPro" id="IPR010617">
    <property type="entry name" value="TMEM175-like"/>
</dbReference>
<evidence type="ECO:0000313" key="15">
    <source>
        <dbReference type="Proteomes" id="UP000320216"/>
    </source>
</evidence>
<evidence type="ECO:0000256" key="11">
    <source>
        <dbReference type="ARBA" id="ARBA00023303"/>
    </source>
</evidence>
<evidence type="ECO:0000313" key="14">
    <source>
        <dbReference type="EMBL" id="QDZ15399.1"/>
    </source>
</evidence>
<dbReference type="GO" id="GO:0015252">
    <property type="term" value="F:proton channel activity"/>
    <property type="evidence" value="ECO:0007669"/>
    <property type="project" value="InterPro"/>
</dbReference>
<evidence type="ECO:0000256" key="1">
    <source>
        <dbReference type="ARBA" id="ARBA00004141"/>
    </source>
</evidence>
<dbReference type="PANTHER" id="PTHR31462:SF5">
    <property type="entry name" value="ENDOSOMAL_LYSOSOMAL PROTON CHANNEL TMEM175"/>
    <property type="match status" value="1"/>
</dbReference>
<feature type="transmembrane region" description="Helical" evidence="13">
    <location>
        <begin position="205"/>
        <end position="223"/>
    </location>
</feature>
<comment type="catalytic activity">
    <reaction evidence="12">
        <text>K(+)(in) = K(+)(out)</text>
        <dbReference type="Rhea" id="RHEA:29463"/>
        <dbReference type="ChEBI" id="CHEBI:29103"/>
    </reaction>
</comment>
<dbReference type="Pfam" id="PF06736">
    <property type="entry name" value="TMEM175"/>
    <property type="match status" value="1"/>
</dbReference>
<keyword evidence="4" id="KW-0633">Potassium transport</keyword>
<keyword evidence="9" id="KW-0406">Ion transport</keyword>
<organism evidence="14 15">
    <name type="scientific">Humibacter ginsenosidimutans</name>
    <dbReference type="NCBI Taxonomy" id="2599293"/>
    <lineage>
        <taxon>Bacteria</taxon>
        <taxon>Bacillati</taxon>
        <taxon>Actinomycetota</taxon>
        <taxon>Actinomycetes</taxon>
        <taxon>Micrococcales</taxon>
        <taxon>Microbacteriaceae</taxon>
        <taxon>Humibacter</taxon>
    </lineage>
</organism>
<accession>A0A5B8M5N6</accession>
<gene>
    <name evidence="14" type="ORF">FPZ11_12085</name>
</gene>
<dbReference type="KEGG" id="huw:FPZ11_12085"/>
<evidence type="ECO:0000256" key="13">
    <source>
        <dbReference type="SAM" id="Phobius"/>
    </source>
</evidence>
<keyword evidence="3" id="KW-0813">Transport</keyword>
<evidence type="ECO:0000256" key="8">
    <source>
        <dbReference type="ARBA" id="ARBA00022989"/>
    </source>
</evidence>
<feature type="transmembrane region" description="Helical" evidence="13">
    <location>
        <begin position="34"/>
        <end position="52"/>
    </location>
</feature>
<protein>
    <submittedName>
        <fullName evidence="14">DUF1211 domain-containing protein</fullName>
    </submittedName>
</protein>
<dbReference type="RefSeq" id="WP_146321240.1">
    <property type="nucleotide sequence ID" value="NZ_CP042305.1"/>
</dbReference>
<feature type="transmembrane region" description="Helical" evidence="13">
    <location>
        <begin position="140"/>
        <end position="158"/>
    </location>
</feature>
<feature type="transmembrane region" description="Helical" evidence="13">
    <location>
        <begin position="77"/>
        <end position="95"/>
    </location>
</feature>